<sequence>MECSAATDIACGKQSLLLRLRGLLTDCTLSRSRLTRIAHIRRWQCSGHRPVVVSSRSFPCLARLVPLNGWRGMPARVDNRPRTCGMQRSFWARCLRLFLRLRRGGRDLP</sequence>
<organism evidence="1 2">
    <name type="scientific">Trypanosoma rangeli</name>
    <dbReference type="NCBI Taxonomy" id="5698"/>
    <lineage>
        <taxon>Eukaryota</taxon>
        <taxon>Discoba</taxon>
        <taxon>Euglenozoa</taxon>
        <taxon>Kinetoplastea</taxon>
        <taxon>Metakinetoplastina</taxon>
        <taxon>Trypanosomatida</taxon>
        <taxon>Trypanosomatidae</taxon>
        <taxon>Trypanosoma</taxon>
        <taxon>Herpetosoma</taxon>
    </lineage>
</organism>
<dbReference type="AlphaFoldDB" id="A0A3R7JVD4"/>
<proteinExistence type="predicted"/>
<name>A0A3R7JVD4_TRYRA</name>
<keyword evidence="2" id="KW-1185">Reference proteome</keyword>
<gene>
    <name evidence="1" type="ORF">TraAM80_09975</name>
</gene>
<dbReference type="RefSeq" id="XP_029233508.1">
    <property type="nucleotide sequence ID" value="XM_029386628.1"/>
</dbReference>
<dbReference type="EMBL" id="MKGL01000752">
    <property type="protein sequence ID" value="RNE96053.1"/>
    <property type="molecule type" value="Genomic_DNA"/>
</dbReference>
<accession>A0A3R7JVD4</accession>
<protein>
    <submittedName>
        <fullName evidence="1">Uncharacterized protein</fullName>
    </submittedName>
</protein>
<evidence type="ECO:0000313" key="2">
    <source>
        <dbReference type="Proteomes" id="UP000283634"/>
    </source>
</evidence>
<comment type="caution">
    <text evidence="1">The sequence shown here is derived from an EMBL/GenBank/DDBJ whole genome shotgun (WGS) entry which is preliminary data.</text>
</comment>
<evidence type="ECO:0000313" key="1">
    <source>
        <dbReference type="EMBL" id="RNE96053.1"/>
    </source>
</evidence>
<dbReference type="GeneID" id="40333908"/>
<dbReference type="Proteomes" id="UP000283634">
    <property type="component" value="Unassembled WGS sequence"/>
</dbReference>
<reference evidence="1 2" key="1">
    <citation type="journal article" date="2018" name="BMC Genomics">
        <title>Genomic comparison of Trypanosoma conorhini and Trypanosoma rangeli to Trypanosoma cruzi strains of high and low virulence.</title>
        <authorList>
            <person name="Bradwell K.R."/>
            <person name="Koparde V.N."/>
            <person name="Matveyev A.V."/>
            <person name="Serrano M.G."/>
            <person name="Alves J.M."/>
            <person name="Parikh H."/>
            <person name="Huang B."/>
            <person name="Lee V."/>
            <person name="Espinosa-Alvarez O."/>
            <person name="Ortiz P.A."/>
            <person name="Costa-Martins A.G."/>
            <person name="Teixeira M.M."/>
            <person name="Buck G.A."/>
        </authorList>
    </citation>
    <scope>NUCLEOTIDE SEQUENCE [LARGE SCALE GENOMIC DNA]</scope>
    <source>
        <strain evidence="1 2">AM80</strain>
    </source>
</reference>